<keyword evidence="1" id="KW-1133">Transmembrane helix</keyword>
<feature type="transmembrane region" description="Helical" evidence="1">
    <location>
        <begin position="44"/>
        <end position="69"/>
    </location>
</feature>
<feature type="transmembrane region" description="Helical" evidence="1">
    <location>
        <begin position="20"/>
        <end position="38"/>
    </location>
</feature>
<dbReference type="OrthoDB" id="2734334at2"/>
<comment type="caution">
    <text evidence="2">The sequence shown here is derived from an EMBL/GenBank/DDBJ whole genome shotgun (WGS) entry which is preliminary data.</text>
</comment>
<evidence type="ECO:0000256" key="1">
    <source>
        <dbReference type="SAM" id="Phobius"/>
    </source>
</evidence>
<dbReference type="RefSeq" id="WP_122972058.1">
    <property type="nucleotide sequence ID" value="NZ_RHLQ01000020.1"/>
</dbReference>
<evidence type="ECO:0000313" key="3">
    <source>
        <dbReference type="Proteomes" id="UP000279909"/>
    </source>
</evidence>
<keyword evidence="1" id="KW-0472">Membrane</keyword>
<name>A0A3M8H8V1_9BACI</name>
<organism evidence="2 3">
    <name type="scientific">Lysinibacillus halotolerans</name>
    <dbReference type="NCBI Taxonomy" id="1368476"/>
    <lineage>
        <taxon>Bacteria</taxon>
        <taxon>Bacillati</taxon>
        <taxon>Bacillota</taxon>
        <taxon>Bacilli</taxon>
        <taxon>Bacillales</taxon>
        <taxon>Bacillaceae</taxon>
        <taxon>Lysinibacillus</taxon>
    </lineage>
</organism>
<evidence type="ECO:0000313" key="2">
    <source>
        <dbReference type="EMBL" id="RNC98875.1"/>
    </source>
</evidence>
<keyword evidence="1" id="KW-0812">Transmembrane</keyword>
<reference evidence="2 3" key="1">
    <citation type="journal article" date="2014" name="Int. J. Syst. Evol. Microbiol.">
        <title>Lysinibacillus halotolerans sp. nov., isolated from saline-alkaline soil.</title>
        <authorList>
            <person name="Kong D."/>
            <person name="Wang Y."/>
            <person name="Zhao B."/>
            <person name="Li Y."/>
            <person name="Song J."/>
            <person name="Zhai Y."/>
            <person name="Zhang C."/>
            <person name="Wang H."/>
            <person name="Chen X."/>
            <person name="Zhao B."/>
            <person name="Ruan Z."/>
        </authorList>
    </citation>
    <scope>NUCLEOTIDE SEQUENCE [LARGE SCALE GENOMIC DNA]</scope>
    <source>
        <strain evidence="2 3">MCCC 1A12703</strain>
    </source>
</reference>
<keyword evidence="3" id="KW-1185">Reference proteome</keyword>
<evidence type="ECO:0008006" key="4">
    <source>
        <dbReference type="Google" id="ProtNLM"/>
    </source>
</evidence>
<dbReference type="EMBL" id="RHLQ01000020">
    <property type="protein sequence ID" value="RNC98875.1"/>
    <property type="molecule type" value="Genomic_DNA"/>
</dbReference>
<proteinExistence type="predicted"/>
<sequence length="186" mass="20777">MSNNIKIVSLNEQKIMKHTIILTVILSILFVVLNYVIHKDFSPSILGFILGVVIYLVVSLLLVVINEILNLLGYRYRCKVAPESLSLSIHPEKGLVYSKTTEKIKNAQYQSIFLTSFSFTGIIPLAIGFAIGSYPLLLASASFIAGGLANFVGIYKLRHFPDDALVKDEPDQFSVYVYLEDEKQES</sequence>
<gene>
    <name evidence="2" type="ORF">EC501_09540</name>
</gene>
<dbReference type="Proteomes" id="UP000279909">
    <property type="component" value="Unassembled WGS sequence"/>
</dbReference>
<feature type="transmembrane region" description="Helical" evidence="1">
    <location>
        <begin position="112"/>
        <end position="131"/>
    </location>
</feature>
<feature type="transmembrane region" description="Helical" evidence="1">
    <location>
        <begin position="137"/>
        <end position="157"/>
    </location>
</feature>
<dbReference type="AlphaFoldDB" id="A0A3M8H8V1"/>
<accession>A0A3M8H8V1</accession>
<protein>
    <recommendedName>
        <fullName evidence="4">DUF3267 domain-containing protein</fullName>
    </recommendedName>
</protein>